<dbReference type="EMBL" id="CAXLJM020000111">
    <property type="protein sequence ID" value="CAL8136694.1"/>
    <property type="molecule type" value="Genomic_DNA"/>
</dbReference>
<evidence type="ECO:0000313" key="5">
    <source>
        <dbReference type="EMBL" id="CAL8136694.1"/>
    </source>
</evidence>
<comment type="similarity">
    <text evidence="2">Belongs to the peptidase S1 family. CLIP subfamily.</text>
</comment>
<evidence type="ECO:0000313" key="6">
    <source>
        <dbReference type="Proteomes" id="UP001642540"/>
    </source>
</evidence>
<proteinExistence type="inferred from homology"/>
<evidence type="ECO:0000256" key="2">
    <source>
        <dbReference type="ARBA" id="ARBA00024195"/>
    </source>
</evidence>
<gene>
    <name evidence="5" type="ORF">ODALV1_LOCUS26568</name>
</gene>
<feature type="domain" description="Peptidase S1" evidence="4">
    <location>
        <begin position="305"/>
        <end position="433"/>
    </location>
</feature>
<protein>
    <recommendedName>
        <fullName evidence="4">Peptidase S1 domain-containing protein</fullName>
    </recommendedName>
</protein>
<dbReference type="Gene3D" id="2.40.10.10">
    <property type="entry name" value="Trypsin-like serine proteases"/>
    <property type="match status" value="2"/>
</dbReference>
<dbReference type="PANTHER" id="PTHR24256">
    <property type="entry name" value="TRYPTASE-RELATED"/>
    <property type="match status" value="1"/>
</dbReference>
<feature type="domain" description="Peptidase S1" evidence="4">
    <location>
        <begin position="37"/>
        <end position="271"/>
    </location>
</feature>
<dbReference type="InterPro" id="IPR051487">
    <property type="entry name" value="Ser/Thr_Proteases_Immune/Dev"/>
</dbReference>
<dbReference type="InterPro" id="IPR001254">
    <property type="entry name" value="Trypsin_dom"/>
</dbReference>
<comment type="caution">
    <text evidence="5">The sequence shown here is derived from an EMBL/GenBank/DDBJ whole genome shotgun (WGS) entry which is preliminary data.</text>
</comment>
<organism evidence="5 6">
    <name type="scientific">Orchesella dallaii</name>
    <dbReference type="NCBI Taxonomy" id="48710"/>
    <lineage>
        <taxon>Eukaryota</taxon>
        <taxon>Metazoa</taxon>
        <taxon>Ecdysozoa</taxon>
        <taxon>Arthropoda</taxon>
        <taxon>Hexapoda</taxon>
        <taxon>Collembola</taxon>
        <taxon>Entomobryomorpha</taxon>
        <taxon>Entomobryoidea</taxon>
        <taxon>Orchesellidae</taxon>
        <taxon>Orchesellinae</taxon>
        <taxon>Orchesella</taxon>
    </lineage>
</organism>
<dbReference type="InterPro" id="IPR001314">
    <property type="entry name" value="Peptidase_S1A"/>
</dbReference>
<reference evidence="5 6" key="1">
    <citation type="submission" date="2024-08" db="EMBL/GenBank/DDBJ databases">
        <authorList>
            <person name="Cucini C."/>
            <person name="Frati F."/>
        </authorList>
    </citation>
    <scope>NUCLEOTIDE SEQUENCE [LARGE SCALE GENOMIC DNA]</scope>
</reference>
<evidence type="ECO:0000259" key="4">
    <source>
        <dbReference type="PROSITE" id="PS50240"/>
    </source>
</evidence>
<dbReference type="InterPro" id="IPR018114">
    <property type="entry name" value="TRYPSIN_HIS"/>
</dbReference>
<dbReference type="PROSITE" id="PS00134">
    <property type="entry name" value="TRYPSIN_HIS"/>
    <property type="match status" value="2"/>
</dbReference>
<keyword evidence="3" id="KW-0732">Signal</keyword>
<sequence>MRATKLFLFLILGTLNKVEGNIAILPLPKHSAINSRIVGGKPADEGEFPYQIRLMWRNKFICGGSFVIVNDQHLVLTAAHCLSHDDNPQNYKIIAGDIKICDKTGREQDRQVTGIMIHPDFGLKYKLVNDIAVLFINEPLTINNFVFPIHLPRQDQRISGNLMVSGWGKLGTYSGVPDTLQKVEIDIVPDSLCKMAVPGVRPFPANSTVCTGWNGKSACYGDSGGPLRAIEGGYLAGIVSFSSSKICGDRFQPNVNTRVSHYIKWIEELALKPYESLAFYAILLSESESKISKSTTEISQNQPKIENGNPAKQEEIPYQIALYYNHGFWCGGSFVVVNCKHFIITAAHCVEDDLNPGNYNVVAGEVNKYRFDLPAQVRNITEIIVHEDYVHTFYFIGNDIALLGIDCPFEINDIAFHRFDYREGERVLVDLEW</sequence>
<feature type="signal peptide" evidence="3">
    <location>
        <begin position="1"/>
        <end position="20"/>
    </location>
</feature>
<accession>A0ABP1RVD0</accession>
<dbReference type="Proteomes" id="UP001642540">
    <property type="component" value="Unassembled WGS sequence"/>
</dbReference>
<dbReference type="SUPFAM" id="SSF50494">
    <property type="entry name" value="Trypsin-like serine proteases"/>
    <property type="match status" value="2"/>
</dbReference>
<name>A0ABP1RVD0_9HEXA</name>
<dbReference type="CDD" id="cd00190">
    <property type="entry name" value="Tryp_SPc"/>
    <property type="match status" value="1"/>
</dbReference>
<keyword evidence="6" id="KW-1185">Reference proteome</keyword>
<dbReference type="InterPro" id="IPR043504">
    <property type="entry name" value="Peptidase_S1_PA_chymotrypsin"/>
</dbReference>
<keyword evidence="1" id="KW-1015">Disulfide bond</keyword>
<feature type="chain" id="PRO_5045634248" description="Peptidase S1 domain-containing protein" evidence="3">
    <location>
        <begin position="21"/>
        <end position="433"/>
    </location>
</feature>
<dbReference type="SMART" id="SM00020">
    <property type="entry name" value="Tryp_SPc"/>
    <property type="match status" value="1"/>
</dbReference>
<evidence type="ECO:0000256" key="1">
    <source>
        <dbReference type="ARBA" id="ARBA00023157"/>
    </source>
</evidence>
<dbReference type="PRINTS" id="PR00722">
    <property type="entry name" value="CHYMOTRYPSIN"/>
</dbReference>
<evidence type="ECO:0000256" key="3">
    <source>
        <dbReference type="SAM" id="SignalP"/>
    </source>
</evidence>
<dbReference type="InterPro" id="IPR009003">
    <property type="entry name" value="Peptidase_S1_PA"/>
</dbReference>
<dbReference type="PROSITE" id="PS50240">
    <property type="entry name" value="TRYPSIN_DOM"/>
    <property type="match status" value="2"/>
</dbReference>
<dbReference type="Pfam" id="PF00089">
    <property type="entry name" value="Trypsin"/>
    <property type="match status" value="2"/>
</dbReference>